<dbReference type="Pfam" id="PF25600">
    <property type="entry name" value="TRIM_CC"/>
    <property type="match status" value="1"/>
</dbReference>
<dbReference type="AlphaFoldDB" id="A0AAD7TB48"/>
<dbReference type="InterPro" id="IPR058030">
    <property type="entry name" value="TRIM8/14/16/25/29/45/65_CC"/>
</dbReference>
<keyword evidence="1" id="KW-0175">Coiled coil</keyword>
<evidence type="ECO:0000313" key="3">
    <source>
        <dbReference type="EMBL" id="KAJ8417694.1"/>
    </source>
</evidence>
<name>A0AAD7TB48_9TELE</name>
<evidence type="ECO:0000259" key="2">
    <source>
        <dbReference type="Pfam" id="PF25600"/>
    </source>
</evidence>
<sequence>MPIKWEWTQRCSWLNMAVLEVKQDILDRQKKVEEVKQRVELSRRDTANEMGEGVQVLAAILRSVEKCQVELRGVIEGKQRTVEKRAKGLKRHLEQEIGELKRRNAELKQLTHTGQCSHFTHPIPAHPPVL</sequence>
<protein>
    <recommendedName>
        <fullName evidence="2">TRIM8/14/16/25/29/45/65 coiled-coil region domain-containing protein</fullName>
    </recommendedName>
</protein>
<evidence type="ECO:0000256" key="1">
    <source>
        <dbReference type="SAM" id="Coils"/>
    </source>
</evidence>
<proteinExistence type="predicted"/>
<accession>A0AAD7TB48</accession>
<feature type="coiled-coil region" evidence="1">
    <location>
        <begin position="83"/>
        <end position="113"/>
    </location>
</feature>
<dbReference type="EMBL" id="JAINUG010000003">
    <property type="protein sequence ID" value="KAJ8417694.1"/>
    <property type="molecule type" value="Genomic_DNA"/>
</dbReference>
<organism evidence="3 4">
    <name type="scientific">Aldrovandia affinis</name>
    <dbReference type="NCBI Taxonomy" id="143900"/>
    <lineage>
        <taxon>Eukaryota</taxon>
        <taxon>Metazoa</taxon>
        <taxon>Chordata</taxon>
        <taxon>Craniata</taxon>
        <taxon>Vertebrata</taxon>
        <taxon>Euteleostomi</taxon>
        <taxon>Actinopterygii</taxon>
        <taxon>Neopterygii</taxon>
        <taxon>Teleostei</taxon>
        <taxon>Notacanthiformes</taxon>
        <taxon>Halosauridae</taxon>
        <taxon>Aldrovandia</taxon>
    </lineage>
</organism>
<dbReference type="Proteomes" id="UP001221898">
    <property type="component" value="Unassembled WGS sequence"/>
</dbReference>
<reference evidence="3" key="1">
    <citation type="journal article" date="2023" name="Science">
        <title>Genome structures resolve the early diversification of teleost fishes.</title>
        <authorList>
            <person name="Parey E."/>
            <person name="Louis A."/>
            <person name="Montfort J."/>
            <person name="Bouchez O."/>
            <person name="Roques C."/>
            <person name="Iampietro C."/>
            <person name="Lluch J."/>
            <person name="Castinel A."/>
            <person name="Donnadieu C."/>
            <person name="Desvignes T."/>
            <person name="Floi Bucao C."/>
            <person name="Jouanno E."/>
            <person name="Wen M."/>
            <person name="Mejri S."/>
            <person name="Dirks R."/>
            <person name="Jansen H."/>
            <person name="Henkel C."/>
            <person name="Chen W.J."/>
            <person name="Zahm M."/>
            <person name="Cabau C."/>
            <person name="Klopp C."/>
            <person name="Thompson A.W."/>
            <person name="Robinson-Rechavi M."/>
            <person name="Braasch I."/>
            <person name="Lecointre G."/>
            <person name="Bobe J."/>
            <person name="Postlethwait J.H."/>
            <person name="Berthelot C."/>
            <person name="Roest Crollius H."/>
            <person name="Guiguen Y."/>
        </authorList>
    </citation>
    <scope>NUCLEOTIDE SEQUENCE</scope>
    <source>
        <strain evidence="3">NC1722</strain>
    </source>
</reference>
<gene>
    <name evidence="3" type="ORF">AAFF_G00225370</name>
</gene>
<comment type="caution">
    <text evidence="3">The sequence shown here is derived from an EMBL/GenBank/DDBJ whole genome shotgun (WGS) entry which is preliminary data.</text>
</comment>
<feature type="domain" description="TRIM8/14/16/25/29/45/65 coiled-coil region" evidence="2">
    <location>
        <begin position="25"/>
        <end position="119"/>
    </location>
</feature>
<keyword evidence="4" id="KW-1185">Reference proteome</keyword>
<evidence type="ECO:0000313" key="4">
    <source>
        <dbReference type="Proteomes" id="UP001221898"/>
    </source>
</evidence>